<evidence type="ECO:0000256" key="3">
    <source>
        <dbReference type="HAMAP-Rule" id="MF_00317"/>
    </source>
</evidence>
<dbReference type="Pfam" id="PF00705">
    <property type="entry name" value="PCNA_N"/>
    <property type="match status" value="1"/>
</dbReference>
<dbReference type="AlphaFoldDB" id="A0A7G9YCU6"/>
<feature type="domain" description="Proliferating cell nuclear antigen PCNA N-terminal" evidence="4">
    <location>
        <begin position="7"/>
        <end position="97"/>
    </location>
</feature>
<keyword evidence="2 3" id="KW-0238">DNA-binding</keyword>
<dbReference type="InterPro" id="IPR000730">
    <property type="entry name" value="Pr_cel_nuc_antig"/>
</dbReference>
<proteinExistence type="inferred from homology"/>
<comment type="function">
    <text evidence="3">Sliding clamp subunit that acts as a moving platform for DNA processing. Responsible for tethering the catalytic subunit of DNA polymerase and other proteins to DNA during high-speed replication.</text>
</comment>
<dbReference type="HAMAP" id="MF_00317">
    <property type="entry name" value="DNApol_clamp_arch"/>
    <property type="match status" value="1"/>
</dbReference>
<comment type="similarity">
    <text evidence="3">Belongs to the PCNA family.</text>
</comment>
<dbReference type="EMBL" id="MT630969">
    <property type="protein sequence ID" value="QNO44416.1"/>
    <property type="molecule type" value="Genomic_DNA"/>
</dbReference>
<reference evidence="6" key="1">
    <citation type="submission" date="2020-06" db="EMBL/GenBank/DDBJ databases">
        <title>Unique genomic features of the anaerobic methanotrophic archaea.</title>
        <authorList>
            <person name="Chadwick G.L."/>
            <person name="Skennerton C.T."/>
            <person name="Laso-Perez R."/>
            <person name="Leu A.O."/>
            <person name="Speth D.R."/>
            <person name="Yu H."/>
            <person name="Morgan-Lang C."/>
            <person name="Hatzenpichler R."/>
            <person name="Goudeau D."/>
            <person name="Malmstrom R."/>
            <person name="Brazelton W.J."/>
            <person name="Woyke T."/>
            <person name="Hallam S.J."/>
            <person name="Tyson G.W."/>
            <person name="Wegener G."/>
            <person name="Boetius A."/>
            <person name="Orphan V."/>
        </authorList>
    </citation>
    <scope>NUCLEOTIDE SEQUENCE</scope>
</reference>
<dbReference type="InterPro" id="IPR046938">
    <property type="entry name" value="DNA_clamp_sf"/>
</dbReference>
<dbReference type="PRINTS" id="PR00339">
    <property type="entry name" value="PCNACYCLIN"/>
</dbReference>
<evidence type="ECO:0000256" key="1">
    <source>
        <dbReference type="ARBA" id="ARBA00022705"/>
    </source>
</evidence>
<dbReference type="PANTHER" id="PTHR11352">
    <property type="entry name" value="PROLIFERATING CELL NUCLEAR ANTIGEN"/>
    <property type="match status" value="1"/>
</dbReference>
<comment type="subunit">
    <text evidence="3">Homotrimer. The subunits circularize to form a toroid; DNA passes through its center. Replication factor C (RFC) is required to load the toroid on the DNA.</text>
</comment>
<dbReference type="GO" id="GO:0003677">
    <property type="term" value="F:DNA binding"/>
    <property type="evidence" value="ECO:0007669"/>
    <property type="project" value="UniProtKB-UniRule"/>
</dbReference>
<gene>
    <name evidence="3 6" type="primary">pcn</name>
    <name evidence="5" type="ORF">LDEIPANE_00008</name>
    <name evidence="6" type="ORF">LNPJLACJ_00007</name>
</gene>
<protein>
    <recommendedName>
        <fullName evidence="3">DNA polymerase sliding clamp</fullName>
    </recommendedName>
    <alternativeName>
        <fullName evidence="3">Proliferating cell nuclear antigen homolog</fullName>
        <shortName evidence="3">PCNA</shortName>
    </alternativeName>
</protein>
<dbReference type="GO" id="GO:0006272">
    <property type="term" value="P:leading strand elongation"/>
    <property type="evidence" value="ECO:0007669"/>
    <property type="project" value="TreeGrafter"/>
</dbReference>
<evidence type="ECO:0000259" key="4">
    <source>
        <dbReference type="Pfam" id="PF00705"/>
    </source>
</evidence>
<dbReference type="PANTHER" id="PTHR11352:SF0">
    <property type="entry name" value="PROLIFERATING CELL NUCLEAR ANTIGEN"/>
    <property type="match status" value="1"/>
</dbReference>
<accession>A0A7G9YCU6</accession>
<organism evidence="6">
    <name type="scientific">Candidatus Methanogaster sp. ANME-2c ERB4</name>
    <dbReference type="NCBI Taxonomy" id="2759911"/>
    <lineage>
        <taxon>Archaea</taxon>
        <taxon>Methanobacteriati</taxon>
        <taxon>Methanobacteriota</taxon>
        <taxon>Stenosarchaea group</taxon>
        <taxon>Methanomicrobia</taxon>
        <taxon>Methanosarcinales</taxon>
        <taxon>ANME-2 cluster</taxon>
        <taxon>Candidatus Methanogasteraceae</taxon>
        <taxon>Candidatus Methanogaster</taxon>
    </lineage>
</organism>
<dbReference type="SUPFAM" id="SSF55979">
    <property type="entry name" value="DNA clamp"/>
    <property type="match status" value="2"/>
</dbReference>
<dbReference type="GO" id="GO:0030337">
    <property type="term" value="F:DNA polymerase processivity factor activity"/>
    <property type="evidence" value="ECO:0007669"/>
    <property type="project" value="UniProtKB-UniRule"/>
</dbReference>
<dbReference type="NCBIfam" id="NF002222">
    <property type="entry name" value="PRK01115.1-5"/>
    <property type="match status" value="1"/>
</dbReference>
<dbReference type="EMBL" id="MT631155">
    <property type="protein sequence ID" value="QNO45830.1"/>
    <property type="molecule type" value="Genomic_DNA"/>
</dbReference>
<dbReference type="Gene3D" id="3.70.10.10">
    <property type="match status" value="1"/>
</dbReference>
<evidence type="ECO:0000313" key="5">
    <source>
        <dbReference type="EMBL" id="QNO44416.1"/>
    </source>
</evidence>
<dbReference type="GO" id="GO:0006275">
    <property type="term" value="P:regulation of DNA replication"/>
    <property type="evidence" value="ECO:0007669"/>
    <property type="project" value="UniProtKB-UniRule"/>
</dbReference>
<name>A0A7G9YCU6_9EURY</name>
<dbReference type="InterPro" id="IPR022648">
    <property type="entry name" value="Pr_cel_nuc_antig_N"/>
</dbReference>
<keyword evidence="1 3" id="KW-0235">DNA replication</keyword>
<sequence>MFRAIISAEILQDAIKAASSVVDEARFEITPEGLSTRAVDPANAAMISLELSKDAFVLFEGTEGEIGIDLSRFTDILGMAGKSDEIELKLDPDTHKLDISMGGFSYTLALLDPSTLRNAPVVPALDLPAEITISENVFKRMIKAAEMVSDHMSVGVQNGIFVMEAVGDSDHVRLDLTGSDLIAITPADVKSLYSLDYLSDISKGVGGAGEITIHLGRDLPVVIQFEFAVGECTVKYVLAPRIESD</sequence>
<evidence type="ECO:0000256" key="2">
    <source>
        <dbReference type="ARBA" id="ARBA00023125"/>
    </source>
</evidence>
<evidence type="ECO:0000313" key="6">
    <source>
        <dbReference type="EMBL" id="QNO45830.1"/>
    </source>
</evidence>
<dbReference type="CDD" id="cd00577">
    <property type="entry name" value="PCNA"/>
    <property type="match status" value="1"/>
</dbReference>